<name>A0AAW1I8T6_POPJA</name>
<organism evidence="1 2">
    <name type="scientific">Popillia japonica</name>
    <name type="common">Japanese beetle</name>
    <dbReference type="NCBI Taxonomy" id="7064"/>
    <lineage>
        <taxon>Eukaryota</taxon>
        <taxon>Metazoa</taxon>
        <taxon>Ecdysozoa</taxon>
        <taxon>Arthropoda</taxon>
        <taxon>Hexapoda</taxon>
        <taxon>Insecta</taxon>
        <taxon>Pterygota</taxon>
        <taxon>Neoptera</taxon>
        <taxon>Endopterygota</taxon>
        <taxon>Coleoptera</taxon>
        <taxon>Polyphaga</taxon>
        <taxon>Scarabaeiformia</taxon>
        <taxon>Scarabaeidae</taxon>
        <taxon>Rutelinae</taxon>
        <taxon>Popillia</taxon>
    </lineage>
</organism>
<evidence type="ECO:0000313" key="2">
    <source>
        <dbReference type="Proteomes" id="UP001458880"/>
    </source>
</evidence>
<gene>
    <name evidence="1" type="ORF">QE152_g37932</name>
</gene>
<dbReference type="EMBL" id="JASPKY010000768">
    <property type="protein sequence ID" value="KAK9685582.1"/>
    <property type="molecule type" value="Genomic_DNA"/>
</dbReference>
<accession>A0AAW1I8T6</accession>
<proteinExistence type="predicted"/>
<protein>
    <submittedName>
        <fullName evidence="1">Uncharacterized protein</fullName>
    </submittedName>
</protein>
<dbReference type="AlphaFoldDB" id="A0AAW1I8T6"/>
<keyword evidence="2" id="KW-1185">Reference proteome</keyword>
<comment type="caution">
    <text evidence="1">The sequence shown here is derived from an EMBL/GenBank/DDBJ whole genome shotgun (WGS) entry which is preliminary data.</text>
</comment>
<dbReference type="Proteomes" id="UP001458880">
    <property type="component" value="Unassembled WGS sequence"/>
</dbReference>
<evidence type="ECO:0000313" key="1">
    <source>
        <dbReference type="EMBL" id="KAK9685582.1"/>
    </source>
</evidence>
<reference evidence="1 2" key="1">
    <citation type="journal article" date="2024" name="BMC Genomics">
        <title>De novo assembly and annotation of Popillia japonica's genome with initial clues to its potential as an invasive pest.</title>
        <authorList>
            <person name="Cucini C."/>
            <person name="Boschi S."/>
            <person name="Funari R."/>
            <person name="Cardaioli E."/>
            <person name="Iannotti N."/>
            <person name="Marturano G."/>
            <person name="Paoli F."/>
            <person name="Bruttini M."/>
            <person name="Carapelli A."/>
            <person name="Frati F."/>
            <person name="Nardi F."/>
        </authorList>
    </citation>
    <scope>NUCLEOTIDE SEQUENCE [LARGE SCALE GENOMIC DNA]</scope>
    <source>
        <strain evidence="1">DMR45628</strain>
    </source>
</reference>
<sequence length="92" mass="10708">MKTLFERDTEDQKCVLLQEFFNFKHEKGSNISLHMAKLENLAFRLKAVQRNVDDTWNSTPTNEKTLTKLAARLMAEEAHLQGKEEEISISRN</sequence>